<dbReference type="EMBL" id="JAINUG010002608">
    <property type="protein sequence ID" value="KAJ8347475.1"/>
    <property type="molecule type" value="Genomic_DNA"/>
</dbReference>
<gene>
    <name evidence="2" type="ORF">AAFF_G00196040</name>
</gene>
<organism evidence="2 3">
    <name type="scientific">Aldrovandia affinis</name>
    <dbReference type="NCBI Taxonomy" id="143900"/>
    <lineage>
        <taxon>Eukaryota</taxon>
        <taxon>Metazoa</taxon>
        <taxon>Chordata</taxon>
        <taxon>Craniata</taxon>
        <taxon>Vertebrata</taxon>
        <taxon>Euteleostomi</taxon>
        <taxon>Actinopterygii</taxon>
        <taxon>Neopterygii</taxon>
        <taxon>Teleostei</taxon>
        <taxon>Notacanthiformes</taxon>
        <taxon>Halosauridae</taxon>
        <taxon>Aldrovandia</taxon>
    </lineage>
</organism>
<reference evidence="2" key="1">
    <citation type="journal article" date="2023" name="Science">
        <title>Genome structures resolve the early diversification of teleost fishes.</title>
        <authorList>
            <person name="Parey E."/>
            <person name="Louis A."/>
            <person name="Montfort J."/>
            <person name="Bouchez O."/>
            <person name="Roques C."/>
            <person name="Iampietro C."/>
            <person name="Lluch J."/>
            <person name="Castinel A."/>
            <person name="Donnadieu C."/>
            <person name="Desvignes T."/>
            <person name="Floi Bucao C."/>
            <person name="Jouanno E."/>
            <person name="Wen M."/>
            <person name="Mejri S."/>
            <person name="Dirks R."/>
            <person name="Jansen H."/>
            <person name="Henkel C."/>
            <person name="Chen W.J."/>
            <person name="Zahm M."/>
            <person name="Cabau C."/>
            <person name="Klopp C."/>
            <person name="Thompson A.W."/>
            <person name="Robinson-Rechavi M."/>
            <person name="Braasch I."/>
            <person name="Lecointre G."/>
            <person name="Bobe J."/>
            <person name="Postlethwait J.H."/>
            <person name="Berthelot C."/>
            <person name="Roest Crollius H."/>
            <person name="Guiguen Y."/>
        </authorList>
    </citation>
    <scope>NUCLEOTIDE SEQUENCE</scope>
    <source>
        <strain evidence="2">NC1722</strain>
    </source>
</reference>
<evidence type="ECO:0000313" key="2">
    <source>
        <dbReference type="EMBL" id="KAJ8347475.1"/>
    </source>
</evidence>
<protein>
    <submittedName>
        <fullName evidence="2">Uncharacterized protein</fullName>
    </submittedName>
</protein>
<evidence type="ECO:0000256" key="1">
    <source>
        <dbReference type="SAM" id="MobiDB-lite"/>
    </source>
</evidence>
<feature type="compositionally biased region" description="Polar residues" evidence="1">
    <location>
        <begin position="86"/>
        <end position="96"/>
    </location>
</feature>
<proteinExistence type="predicted"/>
<evidence type="ECO:0000313" key="3">
    <source>
        <dbReference type="Proteomes" id="UP001221898"/>
    </source>
</evidence>
<sequence length="104" mass="11179">MGLPPRGLPLGTRGAPALPNFCSSGSPGHYAPRHGSVCVPPPEERRCQEPKITHFLGFEGAVEVVTARLAVWRDTTRPRQHGRSVRSFSPPSGSPEQRSRQGAG</sequence>
<feature type="region of interest" description="Disordered" evidence="1">
    <location>
        <begin position="73"/>
        <end position="104"/>
    </location>
</feature>
<accession>A0AAD7R0L3</accession>
<name>A0AAD7R0L3_9TELE</name>
<dbReference type="AlphaFoldDB" id="A0AAD7R0L3"/>
<dbReference type="Proteomes" id="UP001221898">
    <property type="component" value="Unassembled WGS sequence"/>
</dbReference>
<comment type="caution">
    <text evidence="2">The sequence shown here is derived from an EMBL/GenBank/DDBJ whole genome shotgun (WGS) entry which is preliminary data.</text>
</comment>
<keyword evidence="3" id="KW-1185">Reference proteome</keyword>